<name>A0A1I7T2A9_9PELO</name>
<keyword evidence="5" id="KW-1185">Reference proteome</keyword>
<dbReference type="Gene3D" id="3.30.420.10">
    <property type="entry name" value="Ribonuclease H-like superfamily/Ribonuclease H"/>
    <property type="match status" value="1"/>
</dbReference>
<dbReference type="InterPro" id="IPR013520">
    <property type="entry name" value="Ribonucl_H"/>
</dbReference>
<evidence type="ECO:0000256" key="2">
    <source>
        <dbReference type="ARBA" id="ARBA00022801"/>
    </source>
</evidence>
<reference evidence="6" key="1">
    <citation type="submission" date="2016-11" db="UniProtKB">
        <authorList>
            <consortium name="WormBaseParasite"/>
        </authorList>
    </citation>
    <scope>IDENTIFICATION</scope>
</reference>
<keyword evidence="1" id="KW-0540">Nuclease</keyword>
<accession>A0A1I7T2A9</accession>
<evidence type="ECO:0000256" key="3">
    <source>
        <dbReference type="ARBA" id="ARBA00022839"/>
    </source>
</evidence>
<evidence type="ECO:0000313" key="6">
    <source>
        <dbReference type="WBParaSite" id="Csp11.Scaffold477.g1736.t2"/>
    </source>
</evidence>
<dbReference type="PANTHER" id="PTHR23044">
    <property type="entry name" value="3'-5' EXONUCLEASE ERI1-RELATED"/>
    <property type="match status" value="1"/>
</dbReference>
<dbReference type="WBParaSite" id="Csp11.Scaffold477.g1736.t2">
    <property type="protein sequence ID" value="Csp11.Scaffold477.g1736.t2"/>
    <property type="gene ID" value="Csp11.Scaffold477.g1736"/>
</dbReference>
<keyword evidence="3" id="KW-0269">Exonuclease</keyword>
<dbReference type="InterPro" id="IPR047201">
    <property type="entry name" value="ERI-1_3'hExo-like"/>
</dbReference>
<sequence>MRNKYEETWLLPPTHSVNRQSGEEKPKLAGGRKTSLYVVQSTVHRQTVTFTDKRIFHSTKASPFVDSSKLVKSREVKVPPRYPKFVEKRRANKMSQHFEYLLVLDFEATCQENSLGPMHPVQEIIEFPVVQLSTADWSEVRRFHKFVRPTVLPKLTAFCTSLTGIIQEMVDDKTTLPEVLADFDQWMKEDSRLKNDNFAFVLCGDWDLKVALPNEAKFKNLQVPEYFNQWINVKKAYAAHTNHYAKGMPELLRIYNLELKGRHHSGIDDVANICEIVRCLGKDGHDYRITSSNHPTHQRRFFREAGKRGGNSNNK</sequence>
<dbReference type="Pfam" id="PF00929">
    <property type="entry name" value="RNase_T"/>
    <property type="match status" value="1"/>
</dbReference>
<dbReference type="GO" id="GO:0000175">
    <property type="term" value="F:3'-5'-RNA exonuclease activity"/>
    <property type="evidence" value="ECO:0007669"/>
    <property type="project" value="InterPro"/>
</dbReference>
<proteinExistence type="predicted"/>
<organism evidence="5 6">
    <name type="scientific">Caenorhabditis tropicalis</name>
    <dbReference type="NCBI Taxonomy" id="1561998"/>
    <lineage>
        <taxon>Eukaryota</taxon>
        <taxon>Metazoa</taxon>
        <taxon>Ecdysozoa</taxon>
        <taxon>Nematoda</taxon>
        <taxon>Chromadorea</taxon>
        <taxon>Rhabditida</taxon>
        <taxon>Rhabditina</taxon>
        <taxon>Rhabditomorpha</taxon>
        <taxon>Rhabditoidea</taxon>
        <taxon>Rhabditidae</taxon>
        <taxon>Peloderinae</taxon>
        <taxon>Caenorhabditis</taxon>
    </lineage>
</organism>
<dbReference type="PANTHER" id="PTHR23044:SF61">
    <property type="entry name" value="3'-5' EXORIBONUCLEASE 1-RELATED"/>
    <property type="match status" value="1"/>
</dbReference>
<dbReference type="InterPro" id="IPR036397">
    <property type="entry name" value="RNaseH_sf"/>
</dbReference>
<dbReference type="FunFam" id="3.30.420.10:FF:000200">
    <property type="entry name" value="Protein CBG10739"/>
    <property type="match status" value="1"/>
</dbReference>
<dbReference type="eggNOG" id="KOG0542">
    <property type="taxonomic scope" value="Eukaryota"/>
</dbReference>
<evidence type="ECO:0000256" key="1">
    <source>
        <dbReference type="ARBA" id="ARBA00022722"/>
    </source>
</evidence>
<feature type="domain" description="Exonuclease" evidence="4">
    <location>
        <begin position="100"/>
        <end position="286"/>
    </location>
</feature>
<evidence type="ECO:0000313" key="5">
    <source>
        <dbReference type="Proteomes" id="UP000095282"/>
    </source>
</evidence>
<dbReference type="InterPro" id="IPR051274">
    <property type="entry name" value="3-5_Exoribonuclease"/>
</dbReference>
<dbReference type="GO" id="GO:0003676">
    <property type="term" value="F:nucleic acid binding"/>
    <property type="evidence" value="ECO:0007669"/>
    <property type="project" value="InterPro"/>
</dbReference>
<protein>
    <submittedName>
        <fullName evidence="6">Exonuclease domain-containing protein</fullName>
    </submittedName>
</protein>
<keyword evidence="2" id="KW-0378">Hydrolase</keyword>
<dbReference type="Proteomes" id="UP000095282">
    <property type="component" value="Unplaced"/>
</dbReference>
<dbReference type="SUPFAM" id="SSF53098">
    <property type="entry name" value="Ribonuclease H-like"/>
    <property type="match status" value="1"/>
</dbReference>
<dbReference type="SMART" id="SM00479">
    <property type="entry name" value="EXOIII"/>
    <property type="match status" value="1"/>
</dbReference>
<dbReference type="InterPro" id="IPR012337">
    <property type="entry name" value="RNaseH-like_sf"/>
</dbReference>
<dbReference type="STRING" id="1561998.A0A1I7T2A9"/>
<dbReference type="CDD" id="cd06133">
    <property type="entry name" value="ERI-1_3'hExo_like"/>
    <property type="match status" value="1"/>
</dbReference>
<evidence type="ECO:0000259" key="4">
    <source>
        <dbReference type="SMART" id="SM00479"/>
    </source>
</evidence>
<dbReference type="AlphaFoldDB" id="A0A1I7T2A9"/>